<reference evidence="2 3" key="1">
    <citation type="submission" date="2018-06" db="EMBL/GenBank/DDBJ databases">
        <title>Genomic Encyclopedia of Archaeal and Bacterial Type Strains, Phase II (KMG-II): from individual species to whole genera.</title>
        <authorList>
            <person name="Goeker M."/>
        </authorList>
    </citation>
    <scope>NUCLEOTIDE SEQUENCE [LARGE SCALE GENOMIC DNA]</scope>
    <source>
        <strain evidence="2 3">DSM 24464</strain>
    </source>
</reference>
<organism evidence="2 3">
    <name type="scientific">Olleya aquimaris</name>
    <dbReference type="NCBI Taxonomy" id="639310"/>
    <lineage>
        <taxon>Bacteria</taxon>
        <taxon>Pseudomonadati</taxon>
        <taxon>Bacteroidota</taxon>
        <taxon>Flavobacteriia</taxon>
        <taxon>Flavobacteriales</taxon>
        <taxon>Flavobacteriaceae</taxon>
    </lineage>
</organism>
<dbReference type="Pfam" id="PF03724">
    <property type="entry name" value="META"/>
    <property type="match status" value="1"/>
</dbReference>
<protein>
    <submittedName>
        <fullName evidence="2">Heat shock protein HslJ</fullName>
    </submittedName>
</protein>
<dbReference type="OrthoDB" id="880459at2"/>
<dbReference type="AlphaFoldDB" id="A0A327RLX8"/>
<dbReference type="InterPro" id="IPR005184">
    <property type="entry name" value="DUF306_Meta_HslJ"/>
</dbReference>
<dbReference type="Proteomes" id="UP000248703">
    <property type="component" value="Unassembled WGS sequence"/>
</dbReference>
<accession>A0A327RLX8</accession>
<dbReference type="RefSeq" id="WP_111658676.1">
    <property type="nucleotide sequence ID" value="NZ_QLLO01000001.1"/>
</dbReference>
<keyword evidence="3" id="KW-1185">Reference proteome</keyword>
<comment type="caution">
    <text evidence="2">The sequence shown here is derived from an EMBL/GenBank/DDBJ whole genome shotgun (WGS) entry which is preliminary data.</text>
</comment>
<dbReference type="EMBL" id="QLLO01000001">
    <property type="protein sequence ID" value="RAJ18040.1"/>
    <property type="molecule type" value="Genomic_DNA"/>
</dbReference>
<evidence type="ECO:0000313" key="3">
    <source>
        <dbReference type="Proteomes" id="UP000248703"/>
    </source>
</evidence>
<keyword evidence="2" id="KW-0346">Stress response</keyword>
<dbReference type="InterPro" id="IPR053147">
    <property type="entry name" value="Hsp_HslJ-like"/>
</dbReference>
<gene>
    <name evidence="2" type="ORF">LY08_00313</name>
</gene>
<dbReference type="PANTHER" id="PTHR35535:SF1">
    <property type="entry name" value="HEAT SHOCK PROTEIN HSLJ"/>
    <property type="match status" value="1"/>
</dbReference>
<name>A0A327RLX8_9FLAO</name>
<dbReference type="PANTHER" id="PTHR35535">
    <property type="entry name" value="HEAT SHOCK PROTEIN HSLJ"/>
    <property type="match status" value="1"/>
</dbReference>
<evidence type="ECO:0000259" key="1">
    <source>
        <dbReference type="Pfam" id="PF03724"/>
    </source>
</evidence>
<dbReference type="Gene3D" id="2.40.128.270">
    <property type="match status" value="1"/>
</dbReference>
<dbReference type="InterPro" id="IPR038670">
    <property type="entry name" value="HslJ-like_sf"/>
</dbReference>
<feature type="domain" description="DUF306" evidence="1">
    <location>
        <begin position="46"/>
        <end position="131"/>
    </location>
</feature>
<evidence type="ECO:0000313" key="2">
    <source>
        <dbReference type="EMBL" id="RAJ18040.1"/>
    </source>
</evidence>
<sequence length="274" mass="30230">MKTITIFLFSILLNGCGSTDQANATADMKQNINENLNGSFIVSKLGESTSTKEDLTINFDDATKRVSGFSGCNNYSGSYQIKDKKIAILNLISTEKACLDTTNMVESKMLQMLTEANSFKIKNNEVIFLNDTKELFNAKPNTISETAKQTQDNSMIIEYTAITRGTYKMVKVDQNTIKSQLSRTAQEETTACSKDNWNTLKSLAESIDLQALRTIEPPSKAHQYDGAAIANLTITVNGETYQTPAFDHGNPPKEIADLVNKLLDLAAPETKKEN</sequence>
<proteinExistence type="predicted"/>